<dbReference type="PANTHER" id="PTHR45766:SF6">
    <property type="entry name" value="SWI_SNF-RELATED MATRIX-ASSOCIATED ACTIN-DEPENDENT REGULATOR OF CHROMATIN SUBFAMILY A-LIKE PROTEIN 1"/>
    <property type="match status" value="1"/>
</dbReference>
<evidence type="ECO:0000256" key="1">
    <source>
        <dbReference type="ARBA" id="ARBA00022741"/>
    </source>
</evidence>
<dbReference type="CDD" id="cd18793">
    <property type="entry name" value="SF2_C_SNF"/>
    <property type="match status" value="1"/>
</dbReference>
<evidence type="ECO:0000313" key="7">
    <source>
        <dbReference type="EMBL" id="BEH01732.1"/>
    </source>
</evidence>
<dbReference type="PANTHER" id="PTHR45766">
    <property type="entry name" value="DNA ANNEALING HELICASE AND ENDONUCLEASE ZRANB3 FAMILY MEMBER"/>
    <property type="match status" value="1"/>
</dbReference>
<dbReference type="CDD" id="cd18011">
    <property type="entry name" value="DEXDc_RapA"/>
    <property type="match status" value="1"/>
</dbReference>
<dbReference type="SUPFAM" id="SSF52540">
    <property type="entry name" value="P-loop containing nucleoside triphosphate hydrolases"/>
    <property type="match status" value="2"/>
</dbReference>
<dbReference type="Proteomes" id="UP001431656">
    <property type="component" value="Chromosome"/>
</dbReference>
<keyword evidence="2" id="KW-0378">Hydrolase</keyword>
<dbReference type="Pfam" id="PF00176">
    <property type="entry name" value="SNF2-rel_dom"/>
    <property type="match status" value="1"/>
</dbReference>
<keyword evidence="4" id="KW-0067">ATP-binding</keyword>
<dbReference type="GO" id="GO:0004386">
    <property type="term" value="F:helicase activity"/>
    <property type="evidence" value="ECO:0007669"/>
    <property type="project" value="UniProtKB-KW"/>
</dbReference>
<dbReference type="RefSeq" id="WP_286268062.1">
    <property type="nucleotide sequence ID" value="NZ_AP028056.1"/>
</dbReference>
<dbReference type="InterPro" id="IPR057342">
    <property type="entry name" value="DEXDc_RapA"/>
</dbReference>
<dbReference type="PROSITE" id="PS51192">
    <property type="entry name" value="HELICASE_ATP_BIND_1"/>
    <property type="match status" value="1"/>
</dbReference>
<keyword evidence="8" id="KW-1185">Reference proteome</keyword>
<dbReference type="InterPro" id="IPR014001">
    <property type="entry name" value="Helicase_ATP-bd"/>
</dbReference>
<name>A0AAN0K9A7_9ACTN</name>
<dbReference type="GO" id="GO:0005524">
    <property type="term" value="F:ATP binding"/>
    <property type="evidence" value="ECO:0007669"/>
    <property type="project" value="UniProtKB-KW"/>
</dbReference>
<accession>A0AAN0K9A7</accession>
<sequence>MLGLAATGETGDLLVPGKVVRMRERLWRVDYRDGAVFSATPLDGRDNTPMRFHTRLEDVQPGALPFPDAATVGDAAEQALLLDAYKFSLLHGTAPILGLQRSRAIPTDFQIVPLLMALNAERVRLLVADDVGTGKTVEAGLILSELLARGRARRILLCVPANLRDQWRDTLDTMFHIDATVVAGHLLPALERKLLPGQSVWAAHDVVIASIDYLKTRTEEVLAHQWDALVVDEAHLAAAPHAFAGRSSTDMERHAFVHTAAARCRHLLLLTATPHNGYSDSYHSLFEMLDPTLVTETAFGRKLNRTRARESHVVQRRRADIEAWYGERGTKSPFPARNSDEVIVSLKRSPDLRALIDELTGYTGDLYGASTTSIGKWVAAHLHKRLLSSPAAFRASIDNRLNAIRRQAALDLGDQAARAAADATTDQVFTEDDELDAAHLTARVDLPRNAELDRLNTIKDLAARVTPAKDPKLAELLRLLPERMHAHPNARRVLVFTKFKDTLDYLEKNLSRAVGKAKAGLPDGTRIFTIYGDMNLAQRNATFAEFEATKQAVLVATDCISEGVNLQRACAELIHYELPWNPNRIEQRNGRIDRFQQREPFVGIRTLVLDDALDASLLYLIVQKSEQIRADYGFVPPFLANSDILLYLSDPGTAFRAKLRASGHLQPTLFDESVLLDSDPELARLTEESVADTDVLARVKEESFYGQTGISLTAIEDALNESRQVTGTTDQVERFTLAALRHRHATVTTLGNVHTVTSAPSIVDDVAPAGHRFTFDTGLGVDDPTLDVVDLAHPLLRRLIDLTLDEARLPECRGRVAAHNAVLDTGRAAVLHVLFRYVANADPPVLLEELVPLAQRTSDPGEALDSAPVLSAEPGRGAPFVGDVRDDAAFTLSDSGLEARLDQVAKHRANMLAERHGRLTAAWAEGLADVQPTSHDLVAITLVYPEVAR</sequence>
<evidence type="ECO:0000259" key="5">
    <source>
        <dbReference type="PROSITE" id="PS51192"/>
    </source>
</evidence>
<feature type="domain" description="Helicase ATP-binding" evidence="5">
    <location>
        <begin position="116"/>
        <end position="292"/>
    </location>
</feature>
<protein>
    <submittedName>
        <fullName evidence="7">Helicase-related protein</fullName>
    </submittedName>
</protein>
<dbReference type="SMART" id="SM00487">
    <property type="entry name" value="DEXDc"/>
    <property type="match status" value="1"/>
</dbReference>
<dbReference type="InterPro" id="IPR001650">
    <property type="entry name" value="Helicase_C-like"/>
</dbReference>
<evidence type="ECO:0000313" key="8">
    <source>
        <dbReference type="Proteomes" id="UP001431656"/>
    </source>
</evidence>
<evidence type="ECO:0000256" key="3">
    <source>
        <dbReference type="ARBA" id="ARBA00022806"/>
    </source>
</evidence>
<dbReference type="SMART" id="SM00490">
    <property type="entry name" value="HELICc"/>
    <property type="match status" value="1"/>
</dbReference>
<reference evidence="7" key="1">
    <citation type="journal article" date="2024" name="Int. J. Syst. Evol. Microbiol.">
        <title>Brooklawnia propionicigenes sp. nov., a facultatively anaerobic, propionate-producing bacterium isolated from a methanogenic reactor treating waste from cattle farms.</title>
        <authorList>
            <person name="Akita Y."/>
            <person name="Ueki A."/>
            <person name="Tonouchi A."/>
            <person name="Sugawara Y."/>
            <person name="Honma S."/>
            <person name="Kaku N."/>
            <person name="Ueki K."/>
        </authorList>
    </citation>
    <scope>NUCLEOTIDE SEQUENCE</scope>
    <source>
        <strain evidence="7">SH051</strain>
    </source>
</reference>
<keyword evidence="1" id="KW-0547">Nucleotide-binding</keyword>
<dbReference type="Pfam" id="PF00271">
    <property type="entry name" value="Helicase_C"/>
    <property type="match status" value="1"/>
</dbReference>
<dbReference type="KEGG" id="broo:brsh051_10130"/>
<dbReference type="InterPro" id="IPR027417">
    <property type="entry name" value="P-loop_NTPase"/>
</dbReference>
<dbReference type="PROSITE" id="PS51194">
    <property type="entry name" value="HELICASE_CTER"/>
    <property type="match status" value="1"/>
</dbReference>
<dbReference type="AlphaFoldDB" id="A0AAN0K9A7"/>
<dbReference type="GO" id="GO:0016787">
    <property type="term" value="F:hydrolase activity"/>
    <property type="evidence" value="ECO:0007669"/>
    <property type="project" value="UniProtKB-KW"/>
</dbReference>
<proteinExistence type="predicted"/>
<feature type="domain" description="Helicase C-terminal" evidence="6">
    <location>
        <begin position="472"/>
        <end position="643"/>
    </location>
</feature>
<evidence type="ECO:0000256" key="2">
    <source>
        <dbReference type="ARBA" id="ARBA00022801"/>
    </source>
</evidence>
<dbReference type="Gene3D" id="3.40.50.300">
    <property type="entry name" value="P-loop containing nucleotide triphosphate hydrolases"/>
    <property type="match status" value="1"/>
</dbReference>
<dbReference type="InterPro" id="IPR000330">
    <property type="entry name" value="SNF2_N"/>
</dbReference>
<dbReference type="EMBL" id="AP028056">
    <property type="protein sequence ID" value="BEH01732.1"/>
    <property type="molecule type" value="Genomic_DNA"/>
</dbReference>
<keyword evidence="3 7" id="KW-0347">Helicase</keyword>
<evidence type="ECO:0000256" key="4">
    <source>
        <dbReference type="ARBA" id="ARBA00022840"/>
    </source>
</evidence>
<dbReference type="InterPro" id="IPR038718">
    <property type="entry name" value="SNF2-like_sf"/>
</dbReference>
<organism evidence="7 8">
    <name type="scientific">Brooklawnia propionicigenes</name>
    <dbReference type="NCBI Taxonomy" id="3041175"/>
    <lineage>
        <taxon>Bacteria</taxon>
        <taxon>Bacillati</taxon>
        <taxon>Actinomycetota</taxon>
        <taxon>Actinomycetes</taxon>
        <taxon>Propionibacteriales</taxon>
        <taxon>Propionibacteriaceae</taxon>
        <taxon>Brooklawnia</taxon>
    </lineage>
</organism>
<gene>
    <name evidence="7" type="ORF">brsh051_10130</name>
</gene>
<dbReference type="InterPro" id="IPR049730">
    <property type="entry name" value="SNF2/RAD54-like_C"/>
</dbReference>
<dbReference type="Gene3D" id="3.40.50.10810">
    <property type="entry name" value="Tandem AAA-ATPase domain"/>
    <property type="match status" value="1"/>
</dbReference>
<evidence type="ECO:0000259" key="6">
    <source>
        <dbReference type="PROSITE" id="PS51194"/>
    </source>
</evidence>